<dbReference type="Proteomes" id="UP001310594">
    <property type="component" value="Unassembled WGS sequence"/>
</dbReference>
<dbReference type="EMBL" id="JAVRQU010000018">
    <property type="protein sequence ID" value="KAK5692872.1"/>
    <property type="molecule type" value="Genomic_DNA"/>
</dbReference>
<reference evidence="2" key="1">
    <citation type="submission" date="2023-08" db="EMBL/GenBank/DDBJ databases">
        <title>Black Yeasts Isolated from many extreme environments.</title>
        <authorList>
            <person name="Coleine C."/>
            <person name="Stajich J.E."/>
            <person name="Selbmann L."/>
        </authorList>
    </citation>
    <scope>NUCLEOTIDE SEQUENCE</scope>
    <source>
        <strain evidence="2">CCFEE 5810</strain>
    </source>
</reference>
<sequence length="394" mass="43569">MSQRDAWHCRRHWQTHLPEQLRQKHWCPICNTSFLKESVRHDHVKRGGCRVSEITGQPDEFVIRAGGEEPTLAAPLRETQEYDDFDYDFEGHDINLPRLQEGAHTTMWDDAGVLGTDNVGGMCATEFSEGEQSAQVRADMFSESNRVIPSWTTGSGIALTNLPGATDHTEAAELSCQMVEARTDDTMVLNDEPTNLNCYSEFHDAPLVETQALNEQHLHTTASMPQIQTTGSVITYGPSHCAISNTNARAAVDLTEMAQDDMFGPTNGDPEIVEPCSIQAHFRTLQRTASGSERDTPVLKRNFRSEAALDHIVIETALTNQKIRTNSSPVAPRRFEGERTASHPPDVAIDKNMTAHLGKGVADHVETIPQHNVAVLSGDVSQEWTAHCRPAKSV</sequence>
<dbReference type="AlphaFoldDB" id="A0AAN7VNE5"/>
<protein>
    <submittedName>
        <fullName evidence="2">Uncharacterized protein</fullName>
    </submittedName>
</protein>
<feature type="region of interest" description="Disordered" evidence="1">
    <location>
        <begin position="324"/>
        <end position="346"/>
    </location>
</feature>
<accession>A0AAN7VNE5</accession>
<comment type="caution">
    <text evidence="2">The sequence shown here is derived from an EMBL/GenBank/DDBJ whole genome shotgun (WGS) entry which is preliminary data.</text>
</comment>
<proteinExistence type="predicted"/>
<name>A0AAN7VNE5_9PEZI</name>
<evidence type="ECO:0000313" key="3">
    <source>
        <dbReference type="Proteomes" id="UP001310594"/>
    </source>
</evidence>
<gene>
    <name evidence="2" type="ORF">LTR97_010348</name>
</gene>
<evidence type="ECO:0000256" key="1">
    <source>
        <dbReference type="SAM" id="MobiDB-lite"/>
    </source>
</evidence>
<evidence type="ECO:0000313" key="2">
    <source>
        <dbReference type="EMBL" id="KAK5692872.1"/>
    </source>
</evidence>
<organism evidence="2 3">
    <name type="scientific">Elasticomyces elasticus</name>
    <dbReference type="NCBI Taxonomy" id="574655"/>
    <lineage>
        <taxon>Eukaryota</taxon>
        <taxon>Fungi</taxon>
        <taxon>Dikarya</taxon>
        <taxon>Ascomycota</taxon>
        <taxon>Pezizomycotina</taxon>
        <taxon>Dothideomycetes</taxon>
        <taxon>Dothideomycetidae</taxon>
        <taxon>Mycosphaerellales</taxon>
        <taxon>Teratosphaeriaceae</taxon>
        <taxon>Elasticomyces</taxon>
    </lineage>
</organism>